<dbReference type="EMBL" id="JAWLKJ010000001">
    <property type="protein sequence ID" value="MDV6298766.1"/>
    <property type="molecule type" value="Genomic_DNA"/>
</dbReference>
<dbReference type="GO" id="GO:0005886">
    <property type="term" value="C:plasma membrane"/>
    <property type="evidence" value="ECO:0007669"/>
    <property type="project" value="UniProtKB-SubCell"/>
</dbReference>
<reference evidence="9" key="1">
    <citation type="submission" date="2023-10" db="EMBL/GenBank/DDBJ databases">
        <title>Development of a sustainable strategy for remediation of hydrocarbon-contaminated territories based on the waste exchange concept.</title>
        <authorList>
            <person name="Krivoruchko A."/>
        </authorList>
    </citation>
    <scope>NUCLEOTIDE SEQUENCE</scope>
    <source>
        <strain evidence="9">IEGM 1175</strain>
    </source>
</reference>
<feature type="compositionally biased region" description="Basic and acidic residues" evidence="7">
    <location>
        <begin position="216"/>
        <end position="227"/>
    </location>
</feature>
<evidence type="ECO:0000313" key="9">
    <source>
        <dbReference type="EMBL" id="MDV6298766.1"/>
    </source>
</evidence>
<keyword evidence="6 8" id="KW-0472">Membrane</keyword>
<feature type="compositionally biased region" description="Basic and acidic residues" evidence="7">
    <location>
        <begin position="246"/>
        <end position="256"/>
    </location>
</feature>
<protein>
    <submittedName>
        <fullName evidence="9">Na+/H+ antiporter subunit E</fullName>
    </submittedName>
</protein>
<feature type="region of interest" description="Disordered" evidence="7">
    <location>
        <begin position="174"/>
        <end position="268"/>
    </location>
</feature>
<accession>A0AAE4U287</accession>
<gene>
    <name evidence="9" type="ORF">R3P82_06525</name>
</gene>
<evidence type="ECO:0000256" key="4">
    <source>
        <dbReference type="ARBA" id="ARBA00022692"/>
    </source>
</evidence>
<evidence type="ECO:0000256" key="5">
    <source>
        <dbReference type="ARBA" id="ARBA00022989"/>
    </source>
</evidence>
<evidence type="ECO:0000256" key="3">
    <source>
        <dbReference type="ARBA" id="ARBA00022475"/>
    </source>
</evidence>
<evidence type="ECO:0000313" key="10">
    <source>
        <dbReference type="Proteomes" id="UP001185873"/>
    </source>
</evidence>
<dbReference type="GO" id="GO:0008324">
    <property type="term" value="F:monoatomic cation transmembrane transporter activity"/>
    <property type="evidence" value="ECO:0007669"/>
    <property type="project" value="InterPro"/>
</dbReference>
<dbReference type="InterPro" id="IPR002758">
    <property type="entry name" value="Cation_antiport_E"/>
</dbReference>
<feature type="compositionally biased region" description="Low complexity" evidence="7">
    <location>
        <begin position="203"/>
        <end position="215"/>
    </location>
</feature>
<dbReference type="Pfam" id="PF01899">
    <property type="entry name" value="MNHE"/>
    <property type="match status" value="1"/>
</dbReference>
<evidence type="ECO:0000256" key="2">
    <source>
        <dbReference type="ARBA" id="ARBA00006228"/>
    </source>
</evidence>
<keyword evidence="5 8" id="KW-1133">Transmembrane helix</keyword>
<evidence type="ECO:0000256" key="6">
    <source>
        <dbReference type="ARBA" id="ARBA00023136"/>
    </source>
</evidence>
<evidence type="ECO:0000256" key="1">
    <source>
        <dbReference type="ARBA" id="ARBA00004651"/>
    </source>
</evidence>
<dbReference type="RefSeq" id="WP_241729298.1">
    <property type="nucleotide sequence ID" value="NZ_JAWLKJ010000001.1"/>
</dbReference>
<feature type="transmembrane region" description="Helical" evidence="8">
    <location>
        <begin position="12"/>
        <end position="29"/>
    </location>
</feature>
<proteinExistence type="inferred from homology"/>
<dbReference type="Proteomes" id="UP001185873">
    <property type="component" value="Unassembled WGS sequence"/>
</dbReference>
<sequence>MARKMTLEPRVLGARLFMTLWLAFAWVLLWGSIDIGTIAAGLIVATVVMAVLPLPRVPVEGLLRPVSMVWLVLVVAYYLVRSSFAVAWLSVRPQAPPRSAVLRAPMRLKSDFTLALAVNTLNLMPGGIVVRVDPAARYVYIHVLNTGTDDAVEHFRSQTAHIETLYQRAFERDEDWKPSPEHYSAPADSAPTTVGTADSAESAPHAANQAAPAHAAADHPAADHTDADEPGAARVEAEQAETEQAEAEHSAHHADDADGPAPGKEAPR</sequence>
<dbReference type="PANTHER" id="PTHR34584:SF1">
    <property type="entry name" value="NA(+)_H(+) ANTIPORTER SUBUNIT E1"/>
    <property type="match status" value="1"/>
</dbReference>
<name>A0AAE4U287_9ACTN</name>
<dbReference type="AlphaFoldDB" id="A0AAE4U287"/>
<comment type="caution">
    <text evidence="9">The sequence shown here is derived from an EMBL/GenBank/DDBJ whole genome shotgun (WGS) entry which is preliminary data.</text>
</comment>
<comment type="subcellular location">
    <subcellularLocation>
        <location evidence="1">Cell membrane</location>
        <topology evidence="1">Multi-pass membrane protein</topology>
    </subcellularLocation>
</comment>
<feature type="transmembrane region" description="Helical" evidence="8">
    <location>
        <begin position="66"/>
        <end position="89"/>
    </location>
</feature>
<feature type="transmembrane region" description="Helical" evidence="8">
    <location>
        <begin position="35"/>
        <end position="54"/>
    </location>
</feature>
<evidence type="ECO:0000256" key="8">
    <source>
        <dbReference type="SAM" id="Phobius"/>
    </source>
</evidence>
<organism evidence="9 10">
    <name type="scientific">Dietzia maris</name>
    <dbReference type="NCBI Taxonomy" id="37915"/>
    <lineage>
        <taxon>Bacteria</taxon>
        <taxon>Bacillati</taxon>
        <taxon>Actinomycetota</taxon>
        <taxon>Actinomycetes</taxon>
        <taxon>Mycobacteriales</taxon>
        <taxon>Dietziaceae</taxon>
        <taxon>Dietzia</taxon>
    </lineage>
</organism>
<keyword evidence="4 8" id="KW-0812">Transmembrane</keyword>
<dbReference type="PANTHER" id="PTHR34584">
    <property type="entry name" value="NA(+)/H(+) ANTIPORTER SUBUNIT E1"/>
    <property type="match status" value="1"/>
</dbReference>
<feature type="compositionally biased region" description="Low complexity" evidence="7">
    <location>
        <begin position="259"/>
        <end position="268"/>
    </location>
</feature>
<keyword evidence="3" id="KW-1003">Cell membrane</keyword>
<dbReference type="NCBIfam" id="NF006521">
    <property type="entry name" value="PRK08965.1-5"/>
    <property type="match status" value="1"/>
</dbReference>
<evidence type="ECO:0000256" key="7">
    <source>
        <dbReference type="SAM" id="MobiDB-lite"/>
    </source>
</evidence>
<comment type="similarity">
    <text evidence="2">Belongs to the CPA3 antiporters (TC 2.A.63) subunit E family.</text>
</comment>